<feature type="chain" id="PRO_5013761841" evidence="2">
    <location>
        <begin position="19"/>
        <end position="945"/>
    </location>
</feature>
<accession>A0A2G7FP77</accession>
<comment type="caution">
    <text evidence="3">The sequence shown here is derived from an EMBL/GenBank/DDBJ whole genome shotgun (WGS) entry which is preliminary data.</text>
</comment>
<name>A0A2G7FP77_9EURO</name>
<evidence type="ECO:0000313" key="4">
    <source>
        <dbReference type="Proteomes" id="UP000231358"/>
    </source>
</evidence>
<feature type="region of interest" description="Disordered" evidence="1">
    <location>
        <begin position="676"/>
        <end position="720"/>
    </location>
</feature>
<reference evidence="3 4" key="1">
    <citation type="submission" date="2017-05" db="EMBL/GenBank/DDBJ databases">
        <title>Genome sequence for an aflatoxigenic pathogen of Argentinian peanut, Aspergillus arachidicola.</title>
        <authorList>
            <person name="Moore G."/>
            <person name="Beltz S.B."/>
            <person name="Mack B.M."/>
        </authorList>
    </citation>
    <scope>NUCLEOTIDE SEQUENCE [LARGE SCALE GENOMIC DNA]</scope>
    <source>
        <strain evidence="3 4">CBS 117610</strain>
    </source>
</reference>
<feature type="region of interest" description="Disordered" evidence="1">
    <location>
        <begin position="451"/>
        <end position="548"/>
    </location>
</feature>
<dbReference type="Proteomes" id="UP000231358">
    <property type="component" value="Unassembled WGS sequence"/>
</dbReference>
<feature type="compositionally biased region" description="Low complexity" evidence="1">
    <location>
        <begin position="313"/>
        <end position="328"/>
    </location>
</feature>
<dbReference type="STRING" id="656916.A0A2G7FP77"/>
<feature type="compositionally biased region" description="Low complexity" evidence="1">
    <location>
        <begin position="199"/>
        <end position="211"/>
    </location>
</feature>
<keyword evidence="2" id="KW-0732">Signal</keyword>
<feature type="compositionally biased region" description="Pro residues" evidence="1">
    <location>
        <begin position="537"/>
        <end position="548"/>
    </location>
</feature>
<feature type="region of interest" description="Disordered" evidence="1">
    <location>
        <begin position="307"/>
        <end position="330"/>
    </location>
</feature>
<feature type="region of interest" description="Disordered" evidence="1">
    <location>
        <begin position="167"/>
        <end position="237"/>
    </location>
</feature>
<sequence length="945" mass="95145">MYHKSIPLVLLLVQQAVSLPAPEEYSGVTNNGAYGVSDASLNANVGGSIAHPAQNEAAPQSVVANDPVPNYQVNREPPAYGSAIDAAAPQEVITSTIVVTWTKAGATNPTMAPVSAPVDKSNFIEANADVGRPAAEDWAALDSSSSENVINTQHSSSAPLIHASSHYEDAGIPSSGYPTSSSAHVIPPPEPSSRASVTADPDPYPSSNAADDSSDTTTDDDLVPPLTRAPRLPTFTDVPPRFSTLRIESMASKNGLLQTAINGISTILPVIDGLGLLGIETEGTYFNLPGLLDAIDIPCLFRCSTPPSPASPQPGAVPQTPAAVQAPPAVAPPAVAPPAAGVPVGATVMGGGAGAAAGAGAGASLVGGLGGGLSDTVAGGVPAAANVVKGGAEAAGGVGSGFIRASAEVPPVEAPLTQGIAAQVPEAAGGLSNNPLLSTPGRSLLKGIENGIQNGLDQSGGSPGINNPPSQSLDGQSNDVLSNVGPQPGSDSTLNAPVNGMDNSGGNEMIPPVAASSSAPPQPIHNELQNDAGNLMYPPPPPMPLNPPQPSYVQAGLQRGINDNTAMAGGLNNGYDNNIGPPAYSPLASPLQNGMDTGVGNNMQQAGNMGHNMPPEAATMNSFASGAQGPLASGQMMQPNAAAGVAMALPVQGNSPSSNGALINAGSYGDSSSMPLIPISSMVTSPSQTPSITPGPSHTPTPTPTPTPTTASSSEPPAVTTTQFNGEVVSCASGKYPDGDHSATPECAGETKVVSTVESIASAYAASVSAEVSAAASKSAAEESAAASKSAAEGADASWTSAAAKPSATCDILHDNGRNKVIFRVGGINGWTDGSSFSDTLKKKCEKINFWATFRIADYLFYGHEKSEFEGRQRDTEKVTFTMSGFRNGCVEDAIQEAGGPVHGKGEGELTCQHKKEDSLPPKNVKDAQDAGENTEDAVFIPLVS</sequence>
<evidence type="ECO:0000256" key="1">
    <source>
        <dbReference type="SAM" id="MobiDB-lite"/>
    </source>
</evidence>
<evidence type="ECO:0000313" key="3">
    <source>
        <dbReference type="EMBL" id="PIG82452.1"/>
    </source>
</evidence>
<feature type="compositionally biased region" description="Low complexity" evidence="1">
    <location>
        <begin position="708"/>
        <end position="720"/>
    </location>
</feature>
<organism evidence="3 4">
    <name type="scientific">Aspergillus arachidicola</name>
    <dbReference type="NCBI Taxonomy" id="656916"/>
    <lineage>
        <taxon>Eukaryota</taxon>
        <taxon>Fungi</taxon>
        <taxon>Dikarya</taxon>
        <taxon>Ascomycota</taxon>
        <taxon>Pezizomycotina</taxon>
        <taxon>Eurotiomycetes</taxon>
        <taxon>Eurotiomycetidae</taxon>
        <taxon>Eurotiales</taxon>
        <taxon>Aspergillaceae</taxon>
        <taxon>Aspergillus</taxon>
        <taxon>Aspergillus subgen. Circumdati</taxon>
    </lineage>
</organism>
<protein>
    <submittedName>
        <fullName evidence="3">Uncharacterized protein</fullName>
    </submittedName>
</protein>
<dbReference type="AlphaFoldDB" id="A0A2G7FP77"/>
<dbReference type="EMBL" id="NEXV01000522">
    <property type="protein sequence ID" value="PIG82452.1"/>
    <property type="molecule type" value="Genomic_DNA"/>
</dbReference>
<feature type="compositionally biased region" description="Polar residues" evidence="1">
    <location>
        <begin position="451"/>
        <end position="506"/>
    </location>
</feature>
<feature type="compositionally biased region" description="Pro residues" evidence="1">
    <location>
        <begin position="697"/>
        <end position="707"/>
    </location>
</feature>
<feature type="region of interest" description="Disordered" evidence="1">
    <location>
        <begin position="899"/>
        <end position="937"/>
    </location>
</feature>
<evidence type="ECO:0000256" key="2">
    <source>
        <dbReference type="SAM" id="SignalP"/>
    </source>
</evidence>
<feature type="compositionally biased region" description="Acidic residues" evidence="1">
    <location>
        <begin position="212"/>
        <end position="222"/>
    </location>
</feature>
<feature type="signal peptide" evidence="2">
    <location>
        <begin position="1"/>
        <end position="18"/>
    </location>
</feature>
<gene>
    <name evidence="3" type="ORF">AARAC_004877</name>
</gene>
<proteinExistence type="predicted"/>
<keyword evidence="4" id="KW-1185">Reference proteome</keyword>
<feature type="compositionally biased region" description="Basic and acidic residues" evidence="1">
    <location>
        <begin position="904"/>
        <end position="929"/>
    </location>
</feature>